<dbReference type="GO" id="GO:0005786">
    <property type="term" value="C:signal recognition particle, endoplasmic reticulum targeting"/>
    <property type="evidence" value="ECO:0007669"/>
    <property type="project" value="UniProtKB-KW"/>
</dbReference>
<evidence type="ECO:0000256" key="1">
    <source>
        <dbReference type="ARBA" id="ARBA00004496"/>
    </source>
</evidence>
<comment type="function">
    <text evidence="6">Component of the signal recognition particle (SRP) complex, a ribonucleoprotein complex that mediates the cotranslational targeting of secretory and membrane proteins to the endoplasmic reticulum (ER). Binds directly to 7SL RNA. Mediates binding of SRP54 to the SRP complex.</text>
</comment>
<evidence type="ECO:0000256" key="5">
    <source>
        <dbReference type="ARBA" id="ARBA00023274"/>
    </source>
</evidence>
<evidence type="ECO:0000256" key="6">
    <source>
        <dbReference type="ARBA" id="ARBA00045518"/>
    </source>
</evidence>
<keyword evidence="9" id="KW-1185">Reference proteome</keyword>
<comment type="subcellular location">
    <subcellularLocation>
        <location evidence="1">Cytoplasm</location>
    </subcellularLocation>
</comment>
<feature type="region of interest" description="Disordered" evidence="7">
    <location>
        <begin position="119"/>
        <end position="148"/>
    </location>
</feature>
<dbReference type="SUPFAM" id="SSF69695">
    <property type="entry name" value="SRP19"/>
    <property type="match status" value="1"/>
</dbReference>
<evidence type="ECO:0000256" key="7">
    <source>
        <dbReference type="SAM" id="MobiDB-lite"/>
    </source>
</evidence>
<keyword evidence="3" id="KW-0963">Cytoplasm</keyword>
<dbReference type="AlphaFoldDB" id="A0ABD6EH02"/>
<name>A0ABD6EH02_9BILA</name>
<gene>
    <name evidence="8" type="ORF">AB6A40_003370</name>
</gene>
<dbReference type="PANTHER" id="PTHR17453">
    <property type="entry name" value="SIGNAL RECOGNITION PARTICLE 19 KD PROTEIN"/>
    <property type="match status" value="1"/>
</dbReference>
<evidence type="ECO:0000313" key="8">
    <source>
        <dbReference type="EMBL" id="MFH4976661.1"/>
    </source>
</evidence>
<keyword evidence="4" id="KW-0733">Signal recognition particle</keyword>
<dbReference type="Pfam" id="PF01922">
    <property type="entry name" value="SRP19"/>
    <property type="match status" value="1"/>
</dbReference>
<dbReference type="InterPro" id="IPR036521">
    <property type="entry name" value="SRP19-like_sf"/>
</dbReference>
<dbReference type="InterPro" id="IPR002778">
    <property type="entry name" value="Signal_recog_particle_SRP19"/>
</dbReference>
<evidence type="ECO:0008006" key="10">
    <source>
        <dbReference type="Google" id="ProtNLM"/>
    </source>
</evidence>
<evidence type="ECO:0000256" key="3">
    <source>
        <dbReference type="ARBA" id="ARBA00022490"/>
    </source>
</evidence>
<protein>
    <recommendedName>
        <fullName evidence="10">Signal recognition particle 19 kDa protein</fullName>
    </recommendedName>
</protein>
<evidence type="ECO:0000256" key="2">
    <source>
        <dbReference type="ARBA" id="ARBA00008910"/>
    </source>
</evidence>
<keyword evidence="5" id="KW-0687">Ribonucleoprotein</keyword>
<dbReference type="Gene3D" id="3.30.56.30">
    <property type="entry name" value="Signal recognition particle, SRP19-like subunit"/>
    <property type="match status" value="1"/>
</dbReference>
<accession>A0ABD6EH02</accession>
<evidence type="ECO:0000256" key="4">
    <source>
        <dbReference type="ARBA" id="ARBA00023135"/>
    </source>
</evidence>
<reference evidence="8 9" key="1">
    <citation type="submission" date="2024-08" db="EMBL/GenBank/DDBJ databases">
        <title>Gnathostoma spinigerum genome.</title>
        <authorList>
            <person name="Gonzalez-Bertolin B."/>
            <person name="Monzon S."/>
            <person name="Zaballos A."/>
            <person name="Jimenez P."/>
            <person name="Dekumyoy P."/>
            <person name="Varona S."/>
            <person name="Cuesta I."/>
            <person name="Sumanam S."/>
            <person name="Adisakwattana P."/>
            <person name="Gasser R.B."/>
            <person name="Hernandez-Gonzalez A."/>
            <person name="Young N.D."/>
            <person name="Perteguer M.J."/>
        </authorList>
    </citation>
    <scope>NUCLEOTIDE SEQUENCE [LARGE SCALE GENOMIC DNA]</scope>
    <source>
        <strain evidence="8">AL3</strain>
        <tissue evidence="8">Liver</tissue>
    </source>
</reference>
<sequence length="148" mass="16602">MSNPYKLKSLSDESRWICIYPLYMNARRTIKQGRRVSKEKAVDLPTSQEIYDILVNVGMNAKIEKTKMHPLDPNRDTNLQGRVRVQLHNEDGSLFNPRFPTRMSLMYYACEMIPKLKTRQGGGQSAGAGTSIAGAGGGGGKSKKNRRR</sequence>
<dbReference type="EMBL" id="JBGFUD010001712">
    <property type="protein sequence ID" value="MFH4976661.1"/>
    <property type="molecule type" value="Genomic_DNA"/>
</dbReference>
<proteinExistence type="inferred from homology"/>
<dbReference type="PANTHER" id="PTHR17453:SF0">
    <property type="entry name" value="SIGNAL RECOGNITION PARTICLE 19 KDA PROTEIN"/>
    <property type="match status" value="1"/>
</dbReference>
<evidence type="ECO:0000313" key="9">
    <source>
        <dbReference type="Proteomes" id="UP001608902"/>
    </source>
</evidence>
<dbReference type="Proteomes" id="UP001608902">
    <property type="component" value="Unassembled WGS sequence"/>
</dbReference>
<comment type="similarity">
    <text evidence="2">Belongs to the SRP19 family.</text>
</comment>
<organism evidence="8 9">
    <name type="scientific">Gnathostoma spinigerum</name>
    <dbReference type="NCBI Taxonomy" id="75299"/>
    <lineage>
        <taxon>Eukaryota</taxon>
        <taxon>Metazoa</taxon>
        <taxon>Ecdysozoa</taxon>
        <taxon>Nematoda</taxon>
        <taxon>Chromadorea</taxon>
        <taxon>Rhabditida</taxon>
        <taxon>Spirurina</taxon>
        <taxon>Gnathostomatomorpha</taxon>
        <taxon>Gnathostomatoidea</taxon>
        <taxon>Gnathostomatidae</taxon>
        <taxon>Gnathostoma</taxon>
    </lineage>
</organism>
<comment type="caution">
    <text evidence="8">The sequence shown here is derived from an EMBL/GenBank/DDBJ whole genome shotgun (WGS) entry which is preliminary data.</text>
</comment>